<keyword evidence="7 8" id="KW-0539">Nucleus</keyword>
<dbReference type="GO" id="GO:0008270">
    <property type="term" value="F:zinc ion binding"/>
    <property type="evidence" value="ECO:0007669"/>
    <property type="project" value="UniProtKB-KW"/>
</dbReference>
<evidence type="ECO:0000256" key="5">
    <source>
        <dbReference type="ARBA" id="ARBA00023125"/>
    </source>
</evidence>
<dbReference type="PANTHER" id="PTHR31992">
    <property type="entry name" value="DOF ZINC FINGER PROTEIN DOF1.4-RELATED"/>
    <property type="match status" value="1"/>
</dbReference>
<evidence type="ECO:0000256" key="3">
    <source>
        <dbReference type="ARBA" id="ARBA00022833"/>
    </source>
</evidence>
<dbReference type="PANTHER" id="PTHR31992:SF141">
    <property type="entry name" value="DOF ZINC FINGER PROTEIN DOF1.4"/>
    <property type="match status" value="1"/>
</dbReference>
<dbReference type="GO" id="GO:0005634">
    <property type="term" value="C:nucleus"/>
    <property type="evidence" value="ECO:0007669"/>
    <property type="project" value="UniProtKB-SubCell"/>
</dbReference>
<evidence type="ECO:0000256" key="6">
    <source>
        <dbReference type="ARBA" id="ARBA00023163"/>
    </source>
</evidence>
<feature type="region of interest" description="Disordered" evidence="10">
    <location>
        <begin position="1"/>
        <end position="24"/>
    </location>
</feature>
<dbReference type="GO" id="GO:0003700">
    <property type="term" value="F:DNA-binding transcription factor activity"/>
    <property type="evidence" value="ECO:0007669"/>
    <property type="project" value="UniProtKB-UniRule"/>
</dbReference>
<keyword evidence="13" id="KW-1185">Reference proteome</keyword>
<evidence type="ECO:0000256" key="10">
    <source>
        <dbReference type="SAM" id="MobiDB-lite"/>
    </source>
</evidence>
<evidence type="ECO:0000256" key="8">
    <source>
        <dbReference type="PROSITE-ProRule" id="PRU00071"/>
    </source>
</evidence>
<dbReference type="PROSITE" id="PS01361">
    <property type="entry name" value="ZF_DOF_1"/>
    <property type="match status" value="1"/>
</dbReference>
<name>A0A2H9ZTS5_9ASPA</name>
<evidence type="ECO:0000256" key="2">
    <source>
        <dbReference type="ARBA" id="ARBA00022771"/>
    </source>
</evidence>
<dbReference type="InterPro" id="IPR045174">
    <property type="entry name" value="Dof"/>
</dbReference>
<evidence type="ECO:0000256" key="7">
    <source>
        <dbReference type="ARBA" id="ARBA00023242"/>
    </source>
</evidence>
<gene>
    <name evidence="12" type="primary">DOF5.3</name>
    <name evidence="12" type="ORF">AXF42_Ash019682</name>
</gene>
<feature type="domain" description="Dof-type" evidence="11">
    <location>
        <begin position="31"/>
        <end position="85"/>
    </location>
</feature>
<keyword evidence="4 9" id="KW-0805">Transcription regulation</keyword>
<dbReference type="Pfam" id="PF02701">
    <property type="entry name" value="Zn_ribbon_Dof"/>
    <property type="match status" value="1"/>
</dbReference>
<keyword evidence="3 9" id="KW-0862">Zinc</keyword>
<dbReference type="AlphaFoldDB" id="A0A2H9ZTS5"/>
<dbReference type="STRING" id="1088818.A0A2H9ZTS5"/>
<keyword evidence="2 8" id="KW-0863">Zinc-finger</keyword>
<dbReference type="Proteomes" id="UP000236161">
    <property type="component" value="Unassembled WGS sequence"/>
</dbReference>
<evidence type="ECO:0000313" key="13">
    <source>
        <dbReference type="Proteomes" id="UP000236161"/>
    </source>
</evidence>
<evidence type="ECO:0000313" key="12">
    <source>
        <dbReference type="EMBL" id="PKA46699.1"/>
    </source>
</evidence>
<organism evidence="12 13">
    <name type="scientific">Apostasia shenzhenica</name>
    <dbReference type="NCBI Taxonomy" id="1088818"/>
    <lineage>
        <taxon>Eukaryota</taxon>
        <taxon>Viridiplantae</taxon>
        <taxon>Streptophyta</taxon>
        <taxon>Embryophyta</taxon>
        <taxon>Tracheophyta</taxon>
        <taxon>Spermatophyta</taxon>
        <taxon>Magnoliopsida</taxon>
        <taxon>Liliopsida</taxon>
        <taxon>Asparagales</taxon>
        <taxon>Orchidaceae</taxon>
        <taxon>Apostasioideae</taxon>
        <taxon>Apostasia</taxon>
    </lineage>
</organism>
<protein>
    <recommendedName>
        <fullName evidence="9">Dof zinc finger protein</fullName>
    </recommendedName>
</protein>
<dbReference type="InterPro" id="IPR003851">
    <property type="entry name" value="Znf_Dof"/>
</dbReference>
<evidence type="ECO:0000259" key="11">
    <source>
        <dbReference type="PROSITE" id="PS50884"/>
    </source>
</evidence>
<keyword evidence="6 9" id="KW-0804">Transcription</keyword>
<dbReference type="OrthoDB" id="1927254at2759"/>
<dbReference type="GO" id="GO:0003677">
    <property type="term" value="F:DNA binding"/>
    <property type="evidence" value="ECO:0007669"/>
    <property type="project" value="UniProtKB-UniRule"/>
</dbReference>
<comment type="subcellular location">
    <subcellularLocation>
        <location evidence="8 9">Nucleus</location>
    </subcellularLocation>
</comment>
<sequence length="253" mass="26686">MVAKSESGMAAGTAGGGGGSAEQRSATASPLKCPRCESTNTKFCYYNNYSLSQPRHFCKACKRYWTRGGTLRNVPVGGGCRKNKRRTKKSQPPATDTPHPILPTKALIPPICGAGSAGNPSSLLYGLPADSDGILFPGLDLDAQLAGSYEELFQLADLRQHTSSAADLLGTSYLQLPTSSSAPPPPPETPLGIESLGFLSSNIHTSSRYQHPVEAMNSFTTTSSSSPAAGGGGDCPYFYWNQLLSSGWSETCR</sequence>
<evidence type="ECO:0000256" key="4">
    <source>
        <dbReference type="ARBA" id="ARBA00023015"/>
    </source>
</evidence>
<dbReference type="PROSITE" id="PS50884">
    <property type="entry name" value="ZF_DOF_2"/>
    <property type="match status" value="1"/>
</dbReference>
<dbReference type="EMBL" id="KZ454055">
    <property type="protein sequence ID" value="PKA46699.1"/>
    <property type="molecule type" value="Genomic_DNA"/>
</dbReference>
<feature type="region of interest" description="Disordered" evidence="10">
    <location>
        <begin position="76"/>
        <end position="102"/>
    </location>
</feature>
<evidence type="ECO:0000256" key="1">
    <source>
        <dbReference type="ARBA" id="ARBA00022723"/>
    </source>
</evidence>
<keyword evidence="1 9" id="KW-0479">Metal-binding</keyword>
<keyword evidence="5 8" id="KW-0238">DNA-binding</keyword>
<accession>A0A2H9ZTS5</accession>
<proteinExistence type="predicted"/>
<evidence type="ECO:0000256" key="9">
    <source>
        <dbReference type="RuleBase" id="RU369094"/>
    </source>
</evidence>
<comment type="function">
    <text evidence="9">Transcription factor that binds specifically to a 5'-AA[AG]G-3' consensus core sequence.</text>
</comment>
<reference evidence="12 13" key="1">
    <citation type="journal article" date="2017" name="Nature">
        <title>The Apostasia genome and the evolution of orchids.</title>
        <authorList>
            <person name="Zhang G.Q."/>
            <person name="Liu K.W."/>
            <person name="Li Z."/>
            <person name="Lohaus R."/>
            <person name="Hsiao Y.Y."/>
            <person name="Niu S.C."/>
            <person name="Wang J.Y."/>
            <person name="Lin Y.C."/>
            <person name="Xu Q."/>
            <person name="Chen L.J."/>
            <person name="Yoshida K."/>
            <person name="Fujiwara S."/>
            <person name="Wang Z.W."/>
            <person name="Zhang Y.Q."/>
            <person name="Mitsuda N."/>
            <person name="Wang M."/>
            <person name="Liu G.H."/>
            <person name="Pecoraro L."/>
            <person name="Huang H.X."/>
            <person name="Xiao X.J."/>
            <person name="Lin M."/>
            <person name="Wu X.Y."/>
            <person name="Wu W.L."/>
            <person name="Chen Y.Y."/>
            <person name="Chang S.B."/>
            <person name="Sakamoto S."/>
            <person name="Ohme-Takagi M."/>
            <person name="Yagi M."/>
            <person name="Zeng S.J."/>
            <person name="Shen C.Y."/>
            <person name="Yeh C.M."/>
            <person name="Luo Y.B."/>
            <person name="Tsai W.C."/>
            <person name="Van de Peer Y."/>
            <person name="Liu Z.J."/>
        </authorList>
    </citation>
    <scope>NUCLEOTIDE SEQUENCE [LARGE SCALE GENOMIC DNA]</scope>
    <source>
        <strain evidence="13">cv. Shenzhen</strain>
        <tissue evidence="12">Stem</tissue>
    </source>
</reference>